<evidence type="ECO:0008006" key="4">
    <source>
        <dbReference type="Google" id="ProtNLM"/>
    </source>
</evidence>
<dbReference type="Proteomes" id="UP000806077">
    <property type="component" value="Unassembled WGS sequence"/>
</dbReference>
<sequence length="244" mass="26920">MKLKVVLIIHLFLACISINGQEKASHQGLYADIGYEVGFIAATLHKTTMPFTHSNFGSLGSQINNSLSLTALYKTPFNAQIKLGYIGSYANLTIDGLSNEREFTVHTNYFMHTALLGAGYSFQIKKDLDITLGLGSSISFVKNTNLQEEKGDASDKITASNSSVKSGNVYVIPEISVTKYFKNENTITFGAKYYLSDNDSFLTGSVKNSKKSVTTNQVNFSTKNNQIALYVSYGFNFKNIKKIF</sequence>
<evidence type="ECO:0000313" key="3">
    <source>
        <dbReference type="Proteomes" id="UP000806077"/>
    </source>
</evidence>
<dbReference type="PROSITE" id="PS51257">
    <property type="entry name" value="PROKAR_LIPOPROTEIN"/>
    <property type="match status" value="1"/>
</dbReference>
<keyword evidence="1" id="KW-0732">Signal</keyword>
<keyword evidence="3" id="KW-1185">Reference proteome</keyword>
<reference evidence="2 3" key="1">
    <citation type="journal article" date="2020" name="Int. J. Syst. Evol. Microbiol.">
        <title>Tenacibaculum piscium sp. nov., isolated from skin ulcers of sea-farmed fish, and description of Tenacibaculum finnmarkense sp. nov. with subdivision into genomovars finnmarkense and ulcerans.</title>
        <authorList>
            <person name="Olsen A.B."/>
            <person name="Spilsberg B."/>
            <person name="Nilsen H.K."/>
            <person name="Lagesen K."/>
            <person name="Gulla S."/>
            <person name="Avendano-Herrera R."/>
            <person name="Irgang R."/>
            <person name="Duchaud E."/>
            <person name="Colquhoun D.J."/>
        </authorList>
    </citation>
    <scope>NUCLEOTIDE SEQUENCE [LARGE SCALE GENOMIC DNA]</scope>
    <source>
        <strain evidence="2 3">TNO037</strain>
    </source>
</reference>
<gene>
    <name evidence="2" type="ORF">F7645_05260</name>
</gene>
<dbReference type="RefSeq" id="WP_193702157.1">
    <property type="nucleotide sequence ID" value="NZ_WXXV01000005.1"/>
</dbReference>
<dbReference type="EMBL" id="WXXV01000005">
    <property type="protein sequence ID" value="MBE7694832.1"/>
    <property type="molecule type" value="Genomic_DNA"/>
</dbReference>
<feature type="signal peptide" evidence="1">
    <location>
        <begin position="1"/>
        <end position="20"/>
    </location>
</feature>
<feature type="chain" id="PRO_5042867469" description="Outer membrane protein beta-barrel domain-containing protein" evidence="1">
    <location>
        <begin position="21"/>
        <end position="244"/>
    </location>
</feature>
<accession>A0AAP1RF02</accession>
<organism evidence="2 3">
    <name type="scientific">Tenacibaculum finnmarkense genomovar finnmarkense</name>
    <dbReference type="NCBI Taxonomy" id="1458503"/>
    <lineage>
        <taxon>Bacteria</taxon>
        <taxon>Pseudomonadati</taxon>
        <taxon>Bacteroidota</taxon>
        <taxon>Flavobacteriia</taxon>
        <taxon>Flavobacteriales</taxon>
        <taxon>Flavobacteriaceae</taxon>
        <taxon>Tenacibaculum</taxon>
        <taxon>Tenacibaculum finnmarkense</taxon>
    </lineage>
</organism>
<name>A0AAP1RF02_9FLAO</name>
<protein>
    <recommendedName>
        <fullName evidence="4">Outer membrane protein beta-barrel domain-containing protein</fullName>
    </recommendedName>
</protein>
<proteinExistence type="predicted"/>
<evidence type="ECO:0000256" key="1">
    <source>
        <dbReference type="SAM" id="SignalP"/>
    </source>
</evidence>
<dbReference type="AlphaFoldDB" id="A0AAP1RF02"/>
<evidence type="ECO:0000313" key="2">
    <source>
        <dbReference type="EMBL" id="MBE7694832.1"/>
    </source>
</evidence>
<comment type="caution">
    <text evidence="2">The sequence shown here is derived from an EMBL/GenBank/DDBJ whole genome shotgun (WGS) entry which is preliminary data.</text>
</comment>